<evidence type="ECO:0000313" key="2">
    <source>
        <dbReference type="Proteomes" id="UP000537141"/>
    </source>
</evidence>
<name>A0A7X0NJV0_9GAMM</name>
<proteinExistence type="predicted"/>
<accession>A0A7X0NJV0</accession>
<dbReference type="RefSeq" id="WP_184426179.1">
    <property type="nucleotide sequence ID" value="NZ_BAABLB010000034.1"/>
</dbReference>
<dbReference type="AlphaFoldDB" id="A0A7X0NJV0"/>
<sequence length="95" mass="10531">MDKQVAEHVKAAKQSGLDGTAEFIQELVDSHECLKKKYTDEVKKNAYISVTGKSIKGIWSDGIVDAIETLCPDYDENSKINVGELLQHSVELAHQ</sequence>
<dbReference type="EMBL" id="JACHHU010000036">
    <property type="protein sequence ID" value="MBB6544759.1"/>
    <property type="molecule type" value="Genomic_DNA"/>
</dbReference>
<dbReference type="Proteomes" id="UP000537141">
    <property type="component" value="Unassembled WGS sequence"/>
</dbReference>
<protein>
    <submittedName>
        <fullName evidence="1">Uncharacterized protein</fullName>
    </submittedName>
</protein>
<organism evidence="1 2">
    <name type="scientific">Thalassotalea piscium</name>
    <dbReference type="NCBI Taxonomy" id="1230533"/>
    <lineage>
        <taxon>Bacteria</taxon>
        <taxon>Pseudomonadati</taxon>
        <taxon>Pseudomonadota</taxon>
        <taxon>Gammaproteobacteria</taxon>
        <taxon>Alteromonadales</taxon>
        <taxon>Colwelliaceae</taxon>
        <taxon>Thalassotalea</taxon>
    </lineage>
</organism>
<keyword evidence="2" id="KW-1185">Reference proteome</keyword>
<reference evidence="1 2" key="1">
    <citation type="submission" date="2020-08" db="EMBL/GenBank/DDBJ databases">
        <title>Genomic Encyclopedia of Type Strains, Phase IV (KMG-IV): sequencing the most valuable type-strain genomes for metagenomic binning, comparative biology and taxonomic classification.</title>
        <authorList>
            <person name="Goeker M."/>
        </authorList>
    </citation>
    <scope>NUCLEOTIDE SEQUENCE [LARGE SCALE GENOMIC DNA]</scope>
    <source>
        <strain evidence="1 2">DSM 26287</strain>
    </source>
</reference>
<gene>
    <name evidence="1" type="ORF">HNQ55_003292</name>
</gene>
<comment type="caution">
    <text evidence="1">The sequence shown here is derived from an EMBL/GenBank/DDBJ whole genome shotgun (WGS) entry which is preliminary data.</text>
</comment>
<evidence type="ECO:0000313" key="1">
    <source>
        <dbReference type="EMBL" id="MBB6544759.1"/>
    </source>
</evidence>